<reference evidence="1" key="1">
    <citation type="submission" date="2022-05" db="EMBL/GenBank/DDBJ databases">
        <title>The Musa troglodytarum L. genome provides insights into the mechanism of non-climacteric behaviour and enrichment of carotenoids.</title>
        <authorList>
            <person name="Wang J."/>
        </authorList>
    </citation>
    <scope>NUCLEOTIDE SEQUENCE</scope>
    <source>
        <tissue evidence="1">Leaf</tissue>
    </source>
</reference>
<accession>A0A9E7IC88</accession>
<dbReference type="EMBL" id="CP097511">
    <property type="protein sequence ID" value="URE44643.1"/>
    <property type="molecule type" value="Genomic_DNA"/>
</dbReference>
<evidence type="ECO:0000313" key="2">
    <source>
        <dbReference type="Proteomes" id="UP001055439"/>
    </source>
</evidence>
<sequence>MICRQPADFKPPQPPIQTSGFKLRYLFQTAANLHRAPAPPLGEALPLLPSVAALCHRRSSSAANFKQPERPPLLP</sequence>
<dbReference type="Proteomes" id="UP001055439">
    <property type="component" value="Chromosome 9"/>
</dbReference>
<gene>
    <name evidence="1" type="ORF">MUK42_23664</name>
</gene>
<evidence type="ECO:0000313" key="1">
    <source>
        <dbReference type="EMBL" id="URE44643.1"/>
    </source>
</evidence>
<protein>
    <submittedName>
        <fullName evidence="1">Uncharacterized protein</fullName>
    </submittedName>
</protein>
<dbReference type="AlphaFoldDB" id="A0A9E7IC88"/>
<organism evidence="1 2">
    <name type="scientific">Musa troglodytarum</name>
    <name type="common">fe'i banana</name>
    <dbReference type="NCBI Taxonomy" id="320322"/>
    <lineage>
        <taxon>Eukaryota</taxon>
        <taxon>Viridiplantae</taxon>
        <taxon>Streptophyta</taxon>
        <taxon>Embryophyta</taxon>
        <taxon>Tracheophyta</taxon>
        <taxon>Spermatophyta</taxon>
        <taxon>Magnoliopsida</taxon>
        <taxon>Liliopsida</taxon>
        <taxon>Zingiberales</taxon>
        <taxon>Musaceae</taxon>
        <taxon>Musa</taxon>
    </lineage>
</organism>
<keyword evidence="2" id="KW-1185">Reference proteome</keyword>
<name>A0A9E7IC88_9LILI</name>
<proteinExistence type="predicted"/>